<dbReference type="GO" id="GO:0016020">
    <property type="term" value="C:membrane"/>
    <property type="evidence" value="ECO:0007669"/>
    <property type="project" value="UniProtKB-SubCell"/>
</dbReference>
<reference evidence="9 10" key="1">
    <citation type="submission" date="2024-01" db="EMBL/GenBank/DDBJ databases">
        <title>The genome of the rayed Mediterranean limpet Patella caerulea (Linnaeus, 1758).</title>
        <authorList>
            <person name="Anh-Thu Weber A."/>
            <person name="Halstead-Nussloch G."/>
        </authorList>
    </citation>
    <scope>NUCLEOTIDE SEQUENCE [LARGE SCALE GENOMIC DNA]</scope>
    <source>
        <strain evidence="9">AATW-2023a</strain>
        <tissue evidence="9">Whole specimen</tissue>
    </source>
</reference>
<gene>
    <name evidence="9" type="ORF">SNE40_012700</name>
</gene>
<keyword evidence="4 8" id="KW-0808">Transferase</keyword>
<dbReference type="GO" id="GO:0005737">
    <property type="term" value="C:cytoplasm"/>
    <property type="evidence" value="ECO:0007669"/>
    <property type="project" value="TreeGrafter"/>
</dbReference>
<dbReference type="AlphaFoldDB" id="A0AAN8PNR0"/>
<evidence type="ECO:0000256" key="6">
    <source>
        <dbReference type="ARBA" id="ARBA00022989"/>
    </source>
</evidence>
<evidence type="ECO:0000256" key="4">
    <source>
        <dbReference type="ARBA" id="ARBA00022679"/>
    </source>
</evidence>
<evidence type="ECO:0000256" key="8">
    <source>
        <dbReference type="RuleBase" id="RU366017"/>
    </source>
</evidence>
<dbReference type="EC" id="2.4.1.-" evidence="8"/>
<evidence type="ECO:0000256" key="3">
    <source>
        <dbReference type="ARBA" id="ARBA00022676"/>
    </source>
</evidence>
<comment type="subcellular location">
    <subcellularLocation>
        <location evidence="1">Membrane</location>
        <topology evidence="1">Single-pass membrane protein</topology>
    </subcellularLocation>
</comment>
<organism evidence="9 10">
    <name type="scientific">Patella caerulea</name>
    <name type="common">Rayed Mediterranean limpet</name>
    <dbReference type="NCBI Taxonomy" id="87958"/>
    <lineage>
        <taxon>Eukaryota</taxon>
        <taxon>Metazoa</taxon>
        <taxon>Spiralia</taxon>
        <taxon>Lophotrochozoa</taxon>
        <taxon>Mollusca</taxon>
        <taxon>Gastropoda</taxon>
        <taxon>Patellogastropoda</taxon>
        <taxon>Patelloidea</taxon>
        <taxon>Patellidae</taxon>
        <taxon>Patella</taxon>
    </lineage>
</organism>
<comment type="caution">
    <text evidence="9">The sequence shown here is derived from an EMBL/GenBank/DDBJ whole genome shotgun (WGS) entry which is preliminary data.</text>
</comment>
<accession>A0AAN8PNR0</accession>
<comment type="similarity">
    <text evidence="2 8">Belongs to the glycosyltransferase 92 family.</text>
</comment>
<evidence type="ECO:0000313" key="10">
    <source>
        <dbReference type="Proteomes" id="UP001347796"/>
    </source>
</evidence>
<dbReference type="PANTHER" id="PTHR21461">
    <property type="entry name" value="GLYCOSYLTRANSFERASE FAMILY 92 PROTEIN"/>
    <property type="match status" value="1"/>
</dbReference>
<dbReference type="EMBL" id="JAZGQO010000008">
    <property type="protein sequence ID" value="KAK6180569.1"/>
    <property type="molecule type" value="Genomic_DNA"/>
</dbReference>
<keyword evidence="7" id="KW-0472">Membrane</keyword>
<evidence type="ECO:0000256" key="2">
    <source>
        <dbReference type="ARBA" id="ARBA00007647"/>
    </source>
</evidence>
<dbReference type="GO" id="GO:0016757">
    <property type="term" value="F:glycosyltransferase activity"/>
    <property type="evidence" value="ECO:0007669"/>
    <property type="project" value="UniProtKB-UniRule"/>
</dbReference>
<dbReference type="PANTHER" id="PTHR21461:SF69">
    <property type="entry name" value="GLYCOSYLTRANSFERASE FAMILY 92 PROTEIN"/>
    <property type="match status" value="1"/>
</dbReference>
<dbReference type="InterPro" id="IPR008166">
    <property type="entry name" value="Glyco_transf_92"/>
</dbReference>
<keyword evidence="3 8" id="KW-0328">Glycosyltransferase</keyword>
<dbReference type="Pfam" id="PF01697">
    <property type="entry name" value="Glyco_transf_92"/>
    <property type="match status" value="1"/>
</dbReference>
<evidence type="ECO:0000256" key="5">
    <source>
        <dbReference type="ARBA" id="ARBA00022692"/>
    </source>
</evidence>
<name>A0AAN8PNR0_PATCE</name>
<keyword evidence="5" id="KW-0812">Transmembrane</keyword>
<protein>
    <recommendedName>
        <fullName evidence="8">Glycosyltransferase family 92 protein</fullName>
        <ecNumber evidence="8">2.4.1.-</ecNumber>
    </recommendedName>
</protein>
<keyword evidence="10" id="KW-1185">Reference proteome</keyword>
<sequence>MRLPRDTKVDKFNLRQTRDTAVDKFNRNQSVDKHRKTQTSNKWNRAIKIGGLRDKNSTKLKTKVPMLKHKTDVIRLDVKIRNDWHPVDHPATLFVFSAYFDDKSKHPVIRVVGISLRNRTQPYVNCSFTANTHHGPITYRREGYIHGLPEDKGLKYFGVFVICKIKPGDRPSTVSISLNTHESMNKIRISYPDPQQVEFAVCFPVVNSKYNNIYELVQTVEMARILGAQKFYIYDNGAPPEIRRILDLYGHQELFEVIEWKLPVSEIHYFGQLVAVNDCLYRNVGKSKYVLFMDLDEMVLPRQHSTWVEMMKFLDKEKEGYSTFYFQMSYFHKDWEDVYDGLDPAPQNRLNQTELVKKFHIQLLSKIWREEEIQRVKYRSKYFVRPEKVETLAVHVVYDYRGRHRFNAVDPKIAIVQHYRLRGNHPARVLDWSARRFTKPLIIMVGKTWRQLMEKTELVQNHRIQFGGSNKTVNKKLRLY</sequence>
<proteinExistence type="inferred from homology"/>
<keyword evidence="6" id="KW-1133">Transmembrane helix</keyword>
<evidence type="ECO:0000256" key="7">
    <source>
        <dbReference type="ARBA" id="ARBA00023136"/>
    </source>
</evidence>
<evidence type="ECO:0000256" key="1">
    <source>
        <dbReference type="ARBA" id="ARBA00004167"/>
    </source>
</evidence>
<evidence type="ECO:0000313" key="9">
    <source>
        <dbReference type="EMBL" id="KAK6180569.1"/>
    </source>
</evidence>
<dbReference type="Proteomes" id="UP001347796">
    <property type="component" value="Unassembled WGS sequence"/>
</dbReference>